<comment type="caution">
    <text evidence="1">The sequence shown here is derived from an EMBL/GenBank/DDBJ whole genome shotgun (WGS) entry which is preliminary data.</text>
</comment>
<dbReference type="Proteomes" id="UP000435177">
    <property type="component" value="Unassembled WGS sequence"/>
</dbReference>
<accession>A0ABW9T8U0</accession>
<name>A0ABW9T8U0_9BACL</name>
<dbReference type="RefSeq" id="WP_155618964.1">
    <property type="nucleotide sequence ID" value="NZ_WOAA01000029.1"/>
</dbReference>
<evidence type="ECO:0000313" key="1">
    <source>
        <dbReference type="EMBL" id="MUG68540.1"/>
    </source>
</evidence>
<reference evidence="1 2" key="1">
    <citation type="submission" date="2019-11" db="EMBL/GenBank/DDBJ databases">
        <title>Draft genome sequences of five Paenibacillus species of dairy origin.</title>
        <authorList>
            <person name="Olajide A.M."/>
            <person name="Chen S."/>
            <person name="Lapointe G."/>
        </authorList>
    </citation>
    <scope>NUCLEOTIDE SEQUENCE [LARGE SCALE GENOMIC DNA]</scope>
    <source>
        <strain evidence="1 2">3CS1</strain>
    </source>
</reference>
<keyword evidence="2" id="KW-1185">Reference proteome</keyword>
<dbReference type="EMBL" id="WOAA01000029">
    <property type="protein sequence ID" value="MUG68540.1"/>
    <property type="molecule type" value="Genomic_DNA"/>
</dbReference>
<protein>
    <submittedName>
        <fullName evidence="1">Uncharacterized protein</fullName>
    </submittedName>
</protein>
<organism evidence="1 2">
    <name type="scientific">Paenibacillus campinasensis</name>
    <dbReference type="NCBI Taxonomy" id="66347"/>
    <lineage>
        <taxon>Bacteria</taxon>
        <taxon>Bacillati</taxon>
        <taxon>Bacillota</taxon>
        <taxon>Bacilli</taxon>
        <taxon>Bacillales</taxon>
        <taxon>Paenibacillaceae</taxon>
        <taxon>Paenibacillus</taxon>
    </lineage>
</organism>
<proteinExistence type="predicted"/>
<evidence type="ECO:0000313" key="2">
    <source>
        <dbReference type="Proteomes" id="UP000435177"/>
    </source>
</evidence>
<gene>
    <name evidence="1" type="ORF">GNP94_21440</name>
</gene>
<sequence length="76" mass="9080">MGDRSHIKQLCSKFKGKEYDLIEFQNRLETAIFPPELEGFKYSVLNEIEEIRFTKLEENFHHLGLKVVEKILKRIN</sequence>